<dbReference type="Pfam" id="PF03050">
    <property type="entry name" value="DDE_Tnp_IS66"/>
    <property type="match status" value="1"/>
</dbReference>
<evidence type="ECO:0000259" key="1">
    <source>
        <dbReference type="Pfam" id="PF03050"/>
    </source>
</evidence>
<dbReference type="Pfam" id="PF13817">
    <property type="entry name" value="DDE_Tnp_IS66_C"/>
    <property type="match status" value="1"/>
</dbReference>
<dbReference type="InterPro" id="IPR039552">
    <property type="entry name" value="IS66_C"/>
</dbReference>
<dbReference type="EMBL" id="MDLC01000047">
    <property type="protein sequence ID" value="ODS22915.1"/>
    <property type="molecule type" value="Genomic_DNA"/>
</dbReference>
<comment type="caution">
    <text evidence="3">The sequence shown here is derived from an EMBL/GenBank/DDBJ whole genome shotgun (WGS) entry which is preliminary data.</text>
</comment>
<dbReference type="Proteomes" id="UP000242502">
    <property type="component" value="Unassembled WGS sequence"/>
</dbReference>
<organism evidence="3 4">
    <name type="scientific">Candidatus Endobugula sertula</name>
    <name type="common">Bugula neritina bacterial symbiont</name>
    <dbReference type="NCBI Taxonomy" id="62101"/>
    <lineage>
        <taxon>Bacteria</taxon>
        <taxon>Pseudomonadati</taxon>
        <taxon>Pseudomonadota</taxon>
        <taxon>Gammaproteobacteria</taxon>
        <taxon>Cellvibrionales</taxon>
        <taxon>Cellvibrionaceae</taxon>
        <taxon>Candidatus Endobugula</taxon>
    </lineage>
</organism>
<dbReference type="PANTHER" id="PTHR33678:SF1">
    <property type="entry name" value="BLL1576 PROTEIN"/>
    <property type="match status" value="1"/>
</dbReference>
<protein>
    <submittedName>
        <fullName evidence="3">Uncharacterized protein</fullName>
    </submittedName>
</protein>
<feature type="domain" description="Transposase IS66 C-terminal" evidence="2">
    <location>
        <begin position="97"/>
        <end position="135"/>
    </location>
</feature>
<evidence type="ECO:0000259" key="2">
    <source>
        <dbReference type="Pfam" id="PF13817"/>
    </source>
</evidence>
<name>A0A1D2QMY5_9GAMM</name>
<dbReference type="AlphaFoldDB" id="A0A1D2QMY5"/>
<dbReference type="InterPro" id="IPR004291">
    <property type="entry name" value="Transposase_IS66_central"/>
</dbReference>
<dbReference type="InterPro" id="IPR052344">
    <property type="entry name" value="Transposase-related"/>
</dbReference>
<proteinExistence type="predicted"/>
<evidence type="ECO:0000313" key="4">
    <source>
        <dbReference type="Proteomes" id="UP000242502"/>
    </source>
</evidence>
<reference evidence="3 4" key="1">
    <citation type="journal article" date="2016" name="Appl. Environ. Microbiol.">
        <title>Lack of Overt Genome Reduction in the Bryostatin-Producing Bryozoan Symbiont "Candidatus Endobugula sertula".</title>
        <authorList>
            <person name="Miller I.J."/>
            <person name="Vanee N."/>
            <person name="Fong S.S."/>
            <person name="Lim-Fong G.E."/>
            <person name="Kwan J.C."/>
        </authorList>
    </citation>
    <scope>NUCLEOTIDE SEQUENCE [LARGE SCALE GENOMIC DNA]</scope>
    <source>
        <strain evidence="3">AB1-4</strain>
    </source>
</reference>
<dbReference type="PANTHER" id="PTHR33678">
    <property type="entry name" value="BLL1576 PROTEIN"/>
    <property type="match status" value="1"/>
</dbReference>
<sequence length="143" mass="16071">MQLQLSRLADHDLDRLYDFLITNKASKQIAHNAIATINKGMLSLKHDPKLGGTLDDGSYPIDNNLAENAIRPFAVGRRNWLFANSQEGAKSSANLYSLIQTAKANGLNPYEYLKQVFKELPNARSIEDIEKCLPWNLTQRDQG</sequence>
<feature type="domain" description="Transposase IS66 central" evidence="1">
    <location>
        <begin position="23"/>
        <end position="90"/>
    </location>
</feature>
<accession>A0A1D2QMY5</accession>
<dbReference type="STRING" id="62101.AB835_11730"/>
<gene>
    <name evidence="3" type="ORF">AB835_11730</name>
</gene>
<evidence type="ECO:0000313" key="3">
    <source>
        <dbReference type="EMBL" id="ODS22915.1"/>
    </source>
</evidence>